<dbReference type="InterPro" id="IPR029068">
    <property type="entry name" value="Glyas_Bleomycin-R_OHBP_Dase"/>
</dbReference>
<evidence type="ECO:0000313" key="2">
    <source>
        <dbReference type="EMBL" id="EPY01841.1"/>
    </source>
</evidence>
<dbReference type="InterPro" id="IPR025870">
    <property type="entry name" value="Glyoxalase-like_dom"/>
</dbReference>
<comment type="caution">
    <text evidence="2">The sequence shown here is derived from an EMBL/GenBank/DDBJ whole genome shotgun (WGS) entry which is preliminary data.</text>
</comment>
<dbReference type="EMBL" id="AQPH01000028">
    <property type="protein sequence ID" value="EPY01841.1"/>
    <property type="molecule type" value="Genomic_DNA"/>
</dbReference>
<gene>
    <name evidence="2" type="ORF">K678_09001</name>
</gene>
<proteinExistence type="predicted"/>
<accession>S9THT5</accession>
<dbReference type="Gene3D" id="3.10.180.10">
    <property type="entry name" value="2,3-Dihydroxybiphenyl 1,2-Dioxygenase, domain 1"/>
    <property type="match status" value="1"/>
</dbReference>
<reference evidence="2 3" key="1">
    <citation type="submission" date="2013-04" db="EMBL/GenBank/DDBJ databases">
        <authorList>
            <person name="Kuznetsov B."/>
            <person name="Ivanovsky R."/>
        </authorList>
    </citation>
    <scope>NUCLEOTIDE SEQUENCE [LARGE SCALE GENOMIC DNA]</scope>
    <source>
        <strain evidence="2 3">MGU-K5</strain>
    </source>
</reference>
<dbReference type="OrthoDB" id="7256779at2"/>
<feature type="domain" description="Glyoxalase-like" evidence="1">
    <location>
        <begin position="5"/>
        <end position="180"/>
    </location>
</feature>
<evidence type="ECO:0000259" key="1">
    <source>
        <dbReference type="Pfam" id="PF13468"/>
    </source>
</evidence>
<dbReference type="Pfam" id="PF13468">
    <property type="entry name" value="Glyoxalase_3"/>
    <property type="match status" value="1"/>
</dbReference>
<name>S9THT5_MAGFU</name>
<dbReference type="RefSeq" id="WP_021132134.1">
    <property type="nucleotide sequence ID" value="NZ_AQPH01000028.1"/>
</dbReference>
<dbReference type="STRING" id="1316936.K678_09001"/>
<dbReference type="AlphaFoldDB" id="S9THT5"/>
<sequence>MRCSHVLVWVEDLHRAVRDYRHLGFEVEYATDARDARHAHVWFPQGPILELLTTPGHAGAFRWLIDLIAGRGAGRRMAGWGGNGEGFCDVAVVSASAELDPVLRDLRRDGLAVGRAVRWVRRRPDGQRTRFQFAYPVEPRLPFLVSPYDPPQHPTVQTHRNGACGIARVRLGVAAGDEAAMTRLVDDDPTFALEPAAVTGVKAVELAGLHHELDPLLLHGAVIRRAREQSAGLAATAVCSNCK</sequence>
<evidence type="ECO:0000313" key="3">
    <source>
        <dbReference type="Proteomes" id="UP000015350"/>
    </source>
</evidence>
<organism evidence="2 3">
    <name type="scientific">Magnetospirillum fulvum MGU-K5</name>
    <dbReference type="NCBI Taxonomy" id="1316936"/>
    <lineage>
        <taxon>Bacteria</taxon>
        <taxon>Pseudomonadati</taxon>
        <taxon>Pseudomonadota</taxon>
        <taxon>Alphaproteobacteria</taxon>
        <taxon>Rhodospirillales</taxon>
        <taxon>Rhodospirillaceae</taxon>
        <taxon>Magnetospirillum</taxon>
    </lineage>
</organism>
<protein>
    <recommendedName>
        <fullName evidence="1">Glyoxalase-like domain-containing protein</fullName>
    </recommendedName>
</protein>
<dbReference type="eggNOG" id="COG0346">
    <property type="taxonomic scope" value="Bacteria"/>
</dbReference>
<dbReference type="SUPFAM" id="SSF54593">
    <property type="entry name" value="Glyoxalase/Bleomycin resistance protein/Dihydroxybiphenyl dioxygenase"/>
    <property type="match status" value="1"/>
</dbReference>
<dbReference type="Proteomes" id="UP000015350">
    <property type="component" value="Unassembled WGS sequence"/>
</dbReference>
<dbReference type="CDD" id="cd06587">
    <property type="entry name" value="VOC"/>
    <property type="match status" value="1"/>
</dbReference>